<accession>A0A0F9IPD6</accession>
<name>A0A0F9IPD6_9ZZZZ</name>
<comment type="caution">
    <text evidence="2">The sequence shown here is derived from an EMBL/GenBank/DDBJ whole genome shotgun (WGS) entry which is preliminary data.</text>
</comment>
<dbReference type="PANTHER" id="PTHR42850:SF2">
    <property type="entry name" value="BLL5683 PROTEIN"/>
    <property type="match status" value="1"/>
</dbReference>
<dbReference type="InterPro" id="IPR050126">
    <property type="entry name" value="Ap4A_hydrolase"/>
</dbReference>
<proteinExistence type="predicted"/>
<dbReference type="PIRSF" id="PIRSF000883">
    <property type="entry name" value="Pesterase_MJ0912"/>
    <property type="match status" value="1"/>
</dbReference>
<feature type="domain" description="Calcineurin-like phosphoesterase" evidence="1">
    <location>
        <begin position="1"/>
        <end position="193"/>
    </location>
</feature>
<evidence type="ECO:0000313" key="2">
    <source>
        <dbReference type="EMBL" id="KKM53044.1"/>
    </source>
</evidence>
<reference evidence="2" key="1">
    <citation type="journal article" date="2015" name="Nature">
        <title>Complex archaea that bridge the gap between prokaryotes and eukaryotes.</title>
        <authorList>
            <person name="Spang A."/>
            <person name="Saw J.H."/>
            <person name="Jorgensen S.L."/>
            <person name="Zaremba-Niedzwiedzka K."/>
            <person name="Martijn J."/>
            <person name="Lind A.E."/>
            <person name="van Eijk R."/>
            <person name="Schleper C."/>
            <person name="Guy L."/>
            <person name="Ettema T.J."/>
        </authorList>
    </citation>
    <scope>NUCLEOTIDE SEQUENCE</scope>
</reference>
<dbReference type="CDD" id="cd00838">
    <property type="entry name" value="MPP_superfamily"/>
    <property type="match status" value="1"/>
</dbReference>
<dbReference type="GO" id="GO:0005737">
    <property type="term" value="C:cytoplasm"/>
    <property type="evidence" value="ECO:0007669"/>
    <property type="project" value="TreeGrafter"/>
</dbReference>
<evidence type="ECO:0000259" key="1">
    <source>
        <dbReference type="Pfam" id="PF00149"/>
    </source>
</evidence>
<protein>
    <recommendedName>
        <fullName evidence="1">Calcineurin-like phosphoesterase domain-containing protein</fullName>
    </recommendedName>
</protein>
<dbReference type="InterPro" id="IPR029052">
    <property type="entry name" value="Metallo-depent_PP-like"/>
</dbReference>
<organism evidence="2">
    <name type="scientific">marine sediment metagenome</name>
    <dbReference type="NCBI Taxonomy" id="412755"/>
    <lineage>
        <taxon>unclassified sequences</taxon>
        <taxon>metagenomes</taxon>
        <taxon>ecological metagenomes</taxon>
    </lineage>
</organism>
<dbReference type="Gene3D" id="3.60.21.10">
    <property type="match status" value="1"/>
</dbReference>
<dbReference type="GO" id="GO:0016791">
    <property type="term" value="F:phosphatase activity"/>
    <property type="evidence" value="ECO:0007669"/>
    <property type="project" value="TreeGrafter"/>
</dbReference>
<dbReference type="InterPro" id="IPR011152">
    <property type="entry name" value="Pesterase_MJ0912"/>
</dbReference>
<dbReference type="Pfam" id="PF00149">
    <property type="entry name" value="Metallophos"/>
    <property type="match status" value="1"/>
</dbReference>
<dbReference type="EMBL" id="LAZR01011927">
    <property type="protein sequence ID" value="KKM53044.1"/>
    <property type="molecule type" value="Genomic_DNA"/>
</dbReference>
<dbReference type="AlphaFoldDB" id="A0A0F9IPD6"/>
<dbReference type="InterPro" id="IPR004843">
    <property type="entry name" value="Calcineurin-like_PHP"/>
</dbReference>
<sequence length="306" mass="34681">MRFVIISDIHSNLEALASVFSDLHNNNEKIDKILIPGDIVGYGANPNECCAIVRFLKNGKTSLKNEIQKIIQETDINDAEQKNIIDYILSMGKKAIVIAGNHDKAVIGQPSLCSSMAASADNAVKWTAKVLQKENFRFLNYLWFRKKLREFGIELVHSTPVYPQGYEYLKNAATLSYDLLYSKITFAGHTHRPAAYLYTNQKRDIIASVFIPADQYDNRLMLVERQSMVRLEEFDVALNSGQRYYVNSGSVGQPRDGTPKASYMIYDTDVHKISLKRSEYDTESVKKKILKAKLPFDLADRVVKGI</sequence>
<gene>
    <name evidence="2" type="ORF">LCGC14_1554380</name>
</gene>
<dbReference type="PANTHER" id="PTHR42850">
    <property type="entry name" value="METALLOPHOSPHOESTERASE"/>
    <property type="match status" value="1"/>
</dbReference>
<dbReference type="SUPFAM" id="SSF56300">
    <property type="entry name" value="Metallo-dependent phosphatases"/>
    <property type="match status" value="1"/>
</dbReference>